<dbReference type="PROSITE" id="PS00758">
    <property type="entry name" value="ARGE_DAPE_CPG2_1"/>
    <property type="match status" value="1"/>
</dbReference>
<evidence type="ECO:0000256" key="6">
    <source>
        <dbReference type="ARBA" id="ARBA00022833"/>
    </source>
</evidence>
<evidence type="ECO:0000256" key="7">
    <source>
        <dbReference type="ARBA" id="ARBA00022997"/>
    </source>
</evidence>
<dbReference type="AlphaFoldDB" id="A0A1I2KJI2"/>
<accession>A0A1I2KJI2</accession>
<protein>
    <submittedName>
        <fullName evidence="9">Dipeptidase, putative</fullName>
    </submittedName>
</protein>
<dbReference type="SUPFAM" id="SSF53187">
    <property type="entry name" value="Zn-dependent exopeptidases"/>
    <property type="match status" value="1"/>
</dbReference>
<dbReference type="GO" id="GO:0016805">
    <property type="term" value="F:dipeptidase activity"/>
    <property type="evidence" value="ECO:0007669"/>
    <property type="project" value="UniProtKB-KW"/>
</dbReference>
<evidence type="ECO:0000256" key="1">
    <source>
        <dbReference type="ARBA" id="ARBA00001947"/>
    </source>
</evidence>
<dbReference type="Proteomes" id="UP000182135">
    <property type="component" value="Unassembled WGS sequence"/>
</dbReference>
<evidence type="ECO:0000256" key="4">
    <source>
        <dbReference type="ARBA" id="ARBA00022723"/>
    </source>
</evidence>
<dbReference type="PANTHER" id="PTHR43808:SF31">
    <property type="entry name" value="N-ACETYL-L-CITRULLINE DEACETYLASE"/>
    <property type="match status" value="1"/>
</dbReference>
<dbReference type="InterPro" id="IPR036264">
    <property type="entry name" value="Bact_exopeptidase_dim_dom"/>
</dbReference>
<keyword evidence="7" id="KW-0224">Dipeptidase</keyword>
<keyword evidence="6" id="KW-0862">Zinc</keyword>
<dbReference type="NCBIfam" id="TIGR01887">
    <property type="entry name" value="dipeptidaselike"/>
    <property type="match status" value="1"/>
</dbReference>
<dbReference type="eggNOG" id="COG0624">
    <property type="taxonomic scope" value="Bacteria"/>
</dbReference>
<dbReference type="SUPFAM" id="SSF55031">
    <property type="entry name" value="Bacterial exopeptidase dimerisation domain"/>
    <property type="match status" value="1"/>
</dbReference>
<dbReference type="InterPro" id="IPR010964">
    <property type="entry name" value="M20A_pepV-rel"/>
</dbReference>
<dbReference type="GO" id="GO:0008270">
    <property type="term" value="F:zinc ion binding"/>
    <property type="evidence" value="ECO:0007669"/>
    <property type="project" value="InterPro"/>
</dbReference>
<dbReference type="Gene3D" id="3.40.630.10">
    <property type="entry name" value="Zn peptidases"/>
    <property type="match status" value="1"/>
</dbReference>
<dbReference type="EMBL" id="FOOE01000005">
    <property type="protein sequence ID" value="SFF65417.1"/>
    <property type="molecule type" value="Genomic_DNA"/>
</dbReference>
<dbReference type="GO" id="GO:0008777">
    <property type="term" value="F:acetylornithine deacetylase activity"/>
    <property type="evidence" value="ECO:0007669"/>
    <property type="project" value="TreeGrafter"/>
</dbReference>
<keyword evidence="5" id="KW-0378">Hydrolase</keyword>
<dbReference type="STRING" id="1529.SAMN04487885_105145"/>
<dbReference type="InterPro" id="IPR050072">
    <property type="entry name" value="Peptidase_M20A"/>
</dbReference>
<proteinExistence type="inferred from homology"/>
<name>A0A1I2KJI2_9CLOT</name>
<dbReference type="PANTHER" id="PTHR43808">
    <property type="entry name" value="ACETYLORNITHINE DEACETYLASE"/>
    <property type="match status" value="1"/>
</dbReference>
<keyword evidence="8" id="KW-0482">Metalloprotease</keyword>
<dbReference type="GO" id="GO:0006526">
    <property type="term" value="P:L-arginine biosynthetic process"/>
    <property type="evidence" value="ECO:0007669"/>
    <property type="project" value="TreeGrafter"/>
</dbReference>
<evidence type="ECO:0000256" key="8">
    <source>
        <dbReference type="ARBA" id="ARBA00023049"/>
    </source>
</evidence>
<evidence type="ECO:0000313" key="10">
    <source>
        <dbReference type="Proteomes" id="UP000182135"/>
    </source>
</evidence>
<comment type="cofactor">
    <cofactor evidence="1">
        <name>Zn(2+)</name>
        <dbReference type="ChEBI" id="CHEBI:29105"/>
    </cofactor>
</comment>
<keyword evidence="4" id="KW-0479">Metal-binding</keyword>
<dbReference type="GO" id="GO:0006508">
    <property type="term" value="P:proteolysis"/>
    <property type="evidence" value="ECO:0007669"/>
    <property type="project" value="UniProtKB-KW"/>
</dbReference>
<evidence type="ECO:0000256" key="3">
    <source>
        <dbReference type="ARBA" id="ARBA00022670"/>
    </source>
</evidence>
<organism evidence="9 10">
    <name type="scientific">Clostridium cadaveris</name>
    <dbReference type="NCBI Taxonomy" id="1529"/>
    <lineage>
        <taxon>Bacteria</taxon>
        <taxon>Bacillati</taxon>
        <taxon>Bacillota</taxon>
        <taxon>Clostridia</taxon>
        <taxon>Eubacteriales</taxon>
        <taxon>Clostridiaceae</taxon>
        <taxon>Clostridium</taxon>
    </lineage>
</organism>
<reference evidence="9 10" key="1">
    <citation type="submission" date="2016-10" db="EMBL/GenBank/DDBJ databases">
        <authorList>
            <person name="de Groot N.N."/>
        </authorList>
    </citation>
    <scope>NUCLEOTIDE SEQUENCE [LARGE SCALE GENOMIC DNA]</scope>
    <source>
        <strain evidence="9 10">NLAE-zl-G419</strain>
    </source>
</reference>
<evidence type="ECO:0000256" key="2">
    <source>
        <dbReference type="ARBA" id="ARBA00006247"/>
    </source>
</evidence>
<dbReference type="InterPro" id="IPR001261">
    <property type="entry name" value="ArgE/DapE_CS"/>
</dbReference>
<dbReference type="Gene3D" id="3.30.70.360">
    <property type="match status" value="2"/>
</dbReference>
<dbReference type="Pfam" id="PF01546">
    <property type="entry name" value="Peptidase_M20"/>
    <property type="match status" value="1"/>
</dbReference>
<sequence>MAVPSIRDLNTKKEDAPFGENISKAFDEFLTIAKREGFRTEDFNGYAAHAEIGSGDEFIGVLGHLDVVPIFNPDQWHSDPFKMTERDGFLYGRGVNDDKGPILAALYSVKILKELNLDMKRRVRIIVGGAEETTWECMKYYFSKNPQPVYGFSPDGDFPIVNGEKGIMYYSYRLDEATKNDNKHNLAKVCSKDEDGFVCDFIEAEFITKDEKELKSLLKRASSVEIKDNKVRVTYEGKRALSRHPERGENAAFKFGKDLCEIRELNSKGKALRNILEKYFIDSIYGENIGLNVDDKEMGNTTMCLMNLFFREEDFCIKFDFRYPKGIKKEKVKDTFKRIADENGLIYEITKELDMLYVSPESELISSLKSAYNEVMGEEAELISKGAASYARTLKEGVAFGPTLIGDVPNSHKANENIKIETLEKAIEIYCNAIYLLACR</sequence>
<keyword evidence="3" id="KW-0645">Protease</keyword>
<gene>
    <name evidence="9" type="ORF">SAMN04487885_105145</name>
</gene>
<dbReference type="InterPro" id="IPR002933">
    <property type="entry name" value="Peptidase_M20"/>
</dbReference>
<keyword evidence="10" id="KW-1185">Reference proteome</keyword>
<dbReference type="GO" id="GO:0008237">
    <property type="term" value="F:metallopeptidase activity"/>
    <property type="evidence" value="ECO:0007669"/>
    <property type="project" value="UniProtKB-KW"/>
</dbReference>
<evidence type="ECO:0000313" key="9">
    <source>
        <dbReference type="EMBL" id="SFF65417.1"/>
    </source>
</evidence>
<evidence type="ECO:0000256" key="5">
    <source>
        <dbReference type="ARBA" id="ARBA00022801"/>
    </source>
</evidence>
<comment type="similarity">
    <text evidence="2">Belongs to the peptidase M20A family.</text>
</comment>